<feature type="domain" description="DUF1868" evidence="2">
    <location>
        <begin position="43"/>
        <end position="132"/>
    </location>
</feature>
<dbReference type="SUPFAM" id="SSF55144">
    <property type="entry name" value="LigT-like"/>
    <property type="match status" value="1"/>
</dbReference>
<evidence type="ECO:0000313" key="3">
    <source>
        <dbReference type="EMBL" id="QQM31491.1"/>
    </source>
</evidence>
<dbReference type="RefSeq" id="WP_200337034.1">
    <property type="nucleotide sequence ID" value="NZ_CP066786.1"/>
</dbReference>
<dbReference type="KEGG" id="mlut:JET14_04785"/>
<dbReference type="EMBL" id="CP066786">
    <property type="protein sequence ID" value="QQM31491.1"/>
    <property type="molecule type" value="Genomic_DNA"/>
</dbReference>
<dbReference type="AlphaFoldDB" id="A0A7T7KM77"/>
<name>A0A7T7KM77_9HYPH</name>
<gene>
    <name evidence="3" type="ORF">JET14_04785</name>
</gene>
<dbReference type="InterPro" id="IPR015069">
    <property type="entry name" value="2H-PEstase_DUF1868"/>
</dbReference>
<organism evidence="3 4">
    <name type="scientific">Martelella lutilitoris</name>
    <dbReference type="NCBI Taxonomy" id="2583532"/>
    <lineage>
        <taxon>Bacteria</taxon>
        <taxon>Pseudomonadati</taxon>
        <taxon>Pseudomonadota</taxon>
        <taxon>Alphaproteobacteria</taxon>
        <taxon>Hyphomicrobiales</taxon>
        <taxon>Aurantimonadaceae</taxon>
        <taxon>Martelella</taxon>
    </lineage>
</organism>
<accession>A0A7T7KM77</accession>
<sequence>MSPRHFHSARTEAEHDNWLNRIDETGKAGKPLPSITSDNGGGKFATDGRVLPYPGNTFICHIDKSSREYTILCELQEKLKTLPTARYFTFLPHESFHMTVFCGISGNPLDTDGWPDGLERGLSLAEMNRHFLAASADIEGFSGVTVRADHLKAGYSIHAEPADRKSFDELWRMRDRLAEATGLKREDHDRYQFHISFAYRIRRMPAETAKAHIEHSSALFEAVYPELQEIRLGPVEFCSFETMHHFRTEKRLMPKG</sequence>
<dbReference type="InterPro" id="IPR009097">
    <property type="entry name" value="Cyclic_Pdiesterase"/>
</dbReference>
<feature type="region of interest" description="Disordered" evidence="1">
    <location>
        <begin position="23"/>
        <end position="43"/>
    </location>
</feature>
<evidence type="ECO:0000259" key="2">
    <source>
        <dbReference type="Pfam" id="PF08975"/>
    </source>
</evidence>
<evidence type="ECO:0000256" key="1">
    <source>
        <dbReference type="SAM" id="MobiDB-lite"/>
    </source>
</evidence>
<dbReference type="Pfam" id="PF08975">
    <property type="entry name" value="2H-phosphodiest"/>
    <property type="match status" value="1"/>
</dbReference>
<proteinExistence type="predicted"/>
<dbReference type="Proteomes" id="UP000596083">
    <property type="component" value="Chromosome"/>
</dbReference>
<evidence type="ECO:0000313" key="4">
    <source>
        <dbReference type="Proteomes" id="UP000596083"/>
    </source>
</evidence>
<protein>
    <submittedName>
        <fullName evidence="3">DUF1868 domain-containing protein</fullName>
    </submittedName>
</protein>
<dbReference type="Gene3D" id="3.90.1140.10">
    <property type="entry name" value="Cyclic phosphodiesterase"/>
    <property type="match status" value="1"/>
</dbReference>
<reference evidence="3 4" key="1">
    <citation type="submission" date="2020-12" db="EMBL/GenBank/DDBJ databases">
        <authorList>
            <person name="Zheng R.K."/>
            <person name="Sun C.M."/>
        </authorList>
    </citation>
    <scope>NUCLEOTIDE SEQUENCE [LARGE SCALE GENOMIC DNA]</scope>
    <source>
        <strain evidence="3 4">ZRK001</strain>
    </source>
</reference>